<dbReference type="GO" id="GO:0140359">
    <property type="term" value="F:ABC-type transporter activity"/>
    <property type="evidence" value="ECO:0007669"/>
    <property type="project" value="InterPro"/>
</dbReference>
<dbReference type="InterPro" id="IPR003439">
    <property type="entry name" value="ABC_transporter-like_ATP-bd"/>
</dbReference>
<dbReference type="SUPFAM" id="SSF52540">
    <property type="entry name" value="P-loop containing nucleoside triphosphate hydrolases"/>
    <property type="match status" value="1"/>
</dbReference>
<dbReference type="Gene3D" id="1.20.1560.10">
    <property type="entry name" value="ABC transporter type 1, transmembrane domain"/>
    <property type="match status" value="1"/>
</dbReference>
<dbReference type="Proteomes" id="UP001157974">
    <property type="component" value="Unassembled WGS sequence"/>
</dbReference>
<dbReference type="InterPro" id="IPR027417">
    <property type="entry name" value="P-loop_NTPase"/>
</dbReference>
<feature type="transmembrane region" description="Helical" evidence="9">
    <location>
        <begin position="346"/>
        <end position="366"/>
    </location>
</feature>
<dbReference type="Pfam" id="PF00664">
    <property type="entry name" value="ABC_membrane"/>
    <property type="match status" value="1"/>
</dbReference>
<evidence type="ECO:0000256" key="3">
    <source>
        <dbReference type="ARBA" id="ARBA00022448"/>
    </source>
</evidence>
<protein>
    <recommendedName>
        <fullName evidence="2">Probable ATP-dependent transporter ycf16</fullName>
    </recommendedName>
</protein>
<feature type="domain" description="ABC transmembrane type-1" evidence="11">
    <location>
        <begin position="102"/>
        <end position="407"/>
    </location>
</feature>
<dbReference type="InterPro" id="IPR011527">
    <property type="entry name" value="ABC1_TM_dom"/>
</dbReference>
<accession>A0AAV8UY07</accession>
<evidence type="ECO:0000256" key="7">
    <source>
        <dbReference type="ARBA" id="ARBA00022989"/>
    </source>
</evidence>
<dbReference type="Gene3D" id="3.40.50.300">
    <property type="entry name" value="P-loop containing nucleotide triphosphate hydrolases"/>
    <property type="match status" value="1"/>
</dbReference>
<evidence type="ECO:0000256" key="2">
    <source>
        <dbReference type="ARBA" id="ARBA00014334"/>
    </source>
</evidence>
<evidence type="ECO:0000259" key="10">
    <source>
        <dbReference type="PROSITE" id="PS50893"/>
    </source>
</evidence>
<keyword evidence="3" id="KW-0813">Transport</keyword>
<evidence type="ECO:0000256" key="1">
    <source>
        <dbReference type="ARBA" id="ARBA00004225"/>
    </source>
</evidence>
<dbReference type="GO" id="GO:0005743">
    <property type="term" value="C:mitochondrial inner membrane"/>
    <property type="evidence" value="ECO:0007669"/>
    <property type="project" value="TreeGrafter"/>
</dbReference>
<evidence type="ECO:0000259" key="11">
    <source>
        <dbReference type="PROSITE" id="PS50929"/>
    </source>
</evidence>
<dbReference type="InterPro" id="IPR017871">
    <property type="entry name" value="ABC_transporter-like_CS"/>
</dbReference>
<evidence type="ECO:0000256" key="9">
    <source>
        <dbReference type="SAM" id="Phobius"/>
    </source>
</evidence>
<feature type="transmembrane region" description="Helical" evidence="9">
    <location>
        <begin position="234"/>
        <end position="256"/>
    </location>
</feature>
<name>A0AAV8UY07_9RHOD</name>
<evidence type="ECO:0000256" key="4">
    <source>
        <dbReference type="ARBA" id="ARBA00022692"/>
    </source>
</evidence>
<keyword evidence="8 9" id="KW-0472">Membrane</keyword>
<dbReference type="Pfam" id="PF00005">
    <property type="entry name" value="ABC_tran"/>
    <property type="match status" value="1"/>
</dbReference>
<dbReference type="SMART" id="SM00382">
    <property type="entry name" value="AAA"/>
    <property type="match status" value="1"/>
</dbReference>
<comment type="caution">
    <text evidence="12">The sequence shown here is derived from an EMBL/GenBank/DDBJ whole genome shotgun (WGS) entry which is preliminary data.</text>
</comment>
<organism evidence="12 13">
    <name type="scientific">Rhodosorus marinus</name>
    <dbReference type="NCBI Taxonomy" id="101924"/>
    <lineage>
        <taxon>Eukaryota</taxon>
        <taxon>Rhodophyta</taxon>
        <taxon>Stylonematophyceae</taxon>
        <taxon>Stylonematales</taxon>
        <taxon>Stylonemataceae</taxon>
        <taxon>Rhodosorus</taxon>
    </lineage>
</organism>
<keyword evidence="5" id="KW-0547">Nucleotide-binding</keyword>
<gene>
    <name evidence="12" type="ORF">NDN08_007596</name>
</gene>
<proteinExistence type="predicted"/>
<dbReference type="SUPFAM" id="SSF90123">
    <property type="entry name" value="ABC transporter transmembrane region"/>
    <property type="match status" value="1"/>
</dbReference>
<dbReference type="EMBL" id="JAMWBK010000002">
    <property type="protein sequence ID" value="KAJ8907485.1"/>
    <property type="molecule type" value="Genomic_DNA"/>
</dbReference>
<keyword evidence="7 9" id="KW-1133">Transmembrane helix</keyword>
<dbReference type="InterPro" id="IPR039421">
    <property type="entry name" value="Type_1_exporter"/>
</dbReference>
<feature type="transmembrane region" description="Helical" evidence="9">
    <location>
        <begin position="150"/>
        <end position="170"/>
    </location>
</feature>
<dbReference type="PROSITE" id="PS50929">
    <property type="entry name" value="ABC_TM1F"/>
    <property type="match status" value="1"/>
</dbReference>
<dbReference type="InterPro" id="IPR036640">
    <property type="entry name" value="ABC1_TM_sf"/>
</dbReference>
<dbReference type="GO" id="GO:0005524">
    <property type="term" value="F:ATP binding"/>
    <property type="evidence" value="ECO:0007669"/>
    <property type="project" value="UniProtKB-KW"/>
</dbReference>
<evidence type="ECO:0000256" key="6">
    <source>
        <dbReference type="ARBA" id="ARBA00022840"/>
    </source>
</evidence>
<dbReference type="GO" id="GO:0006879">
    <property type="term" value="P:intracellular iron ion homeostasis"/>
    <property type="evidence" value="ECO:0007669"/>
    <property type="project" value="TreeGrafter"/>
</dbReference>
<feature type="domain" description="ABC transporter" evidence="10">
    <location>
        <begin position="441"/>
        <end position="675"/>
    </location>
</feature>
<keyword evidence="6" id="KW-0067">ATP-binding</keyword>
<feature type="transmembrane region" description="Helical" evidence="9">
    <location>
        <begin position="101"/>
        <end position="122"/>
    </location>
</feature>
<dbReference type="PROSITE" id="PS00211">
    <property type="entry name" value="ABC_TRANSPORTER_1"/>
    <property type="match status" value="1"/>
</dbReference>
<feature type="transmembrane region" description="Helical" evidence="9">
    <location>
        <begin position="262"/>
        <end position="282"/>
    </location>
</feature>
<keyword evidence="4 9" id="KW-0812">Transmembrane</keyword>
<evidence type="ECO:0000313" key="13">
    <source>
        <dbReference type="Proteomes" id="UP001157974"/>
    </source>
</evidence>
<comment type="subcellular location">
    <subcellularLocation>
        <location evidence="1">Mitochondrion membrane</location>
        <topology evidence="1">Multi-pass membrane protein</topology>
    </subcellularLocation>
</comment>
<evidence type="ECO:0000313" key="12">
    <source>
        <dbReference type="EMBL" id="KAJ8907485.1"/>
    </source>
</evidence>
<dbReference type="PANTHER" id="PTHR24221">
    <property type="entry name" value="ATP-BINDING CASSETTE SUB-FAMILY B"/>
    <property type="match status" value="1"/>
</dbReference>
<sequence>MEQRRRPVLGFVGGLGGLNRGGVCGSRRTLVDGRFGIGASVRRCRRVAPVRAVAAAPAQKPAEAGFNPDEKKVTPKGASLSEVFSFLSKVSSREKKIVRRLVLAMMLMFTSKVLNLLVPFFFKAAVDTVTLGAIPGPLLRFLPFLASPEIGRAFTATQVCASLVILYGLLKLLSGVTHESRNVVFSRAQYAVGRRVTRMSFEHIHDLDADFHSHSRTGALVRIVDRGTRSVNGVFRVLLFSFLPSLLEAGMVAAVLSTQFAPSYAIITLISFVVYVGTTLLLNNRMIQTRKELNLVENEASAKLNDSLTNFQTVKIFNNERFESSRYDESLSHLERVSVRNDKEYALLNMVQGAIFAVGSTLVLLLSTLDIMAGVRTVGDLVMASTLLQQMWVPLQFIGWQYRELKQTLVDMENLMELFQRQPAILDAADADHLDVTDGEVKFENIRFRYGAGDEILKGVSFSVPAGKTAAVVGPSGSGKSTLLSLLYRLHDPTEGRVLIDGQDISKVTTTSLRAEMGMIPQDTVLFNDTIGYNIAYAKPGATSEEVEKAAKLAQISGTIEKMDKGYETKVGERGLRLSGGEKQRVAIARCMLKAPRILLQDEATSALDSKTEREIADSLTEIGRERTCIIVAHRLSTVVNADEIIVLLHGEIVERGTHEELIKKQSVYYEMWDRQKQEDETEHAFGEDNEVDDGVYVQNVADPVEVAEAA</sequence>
<dbReference type="CDD" id="cd18582">
    <property type="entry name" value="ABC_6TM_ATM1_ABCB7"/>
    <property type="match status" value="1"/>
</dbReference>
<dbReference type="AlphaFoldDB" id="A0AAV8UY07"/>
<dbReference type="PANTHER" id="PTHR24221:SF402">
    <property type="entry name" value="IRON-SULFUR CLUSTERS TRANSPORTER ABCB7, MITOCHONDRIAL"/>
    <property type="match status" value="1"/>
</dbReference>
<reference evidence="12 13" key="1">
    <citation type="journal article" date="2023" name="Nat. Commun.">
        <title>Origin of minicircular mitochondrial genomes in red algae.</title>
        <authorList>
            <person name="Lee Y."/>
            <person name="Cho C.H."/>
            <person name="Lee Y.M."/>
            <person name="Park S.I."/>
            <person name="Yang J.H."/>
            <person name="West J.A."/>
            <person name="Bhattacharya D."/>
            <person name="Yoon H.S."/>
        </authorList>
    </citation>
    <scope>NUCLEOTIDE SEQUENCE [LARGE SCALE GENOMIC DNA]</scope>
    <source>
        <strain evidence="12 13">CCMP1338</strain>
        <tissue evidence="12">Whole cell</tissue>
    </source>
</reference>
<keyword evidence="13" id="KW-1185">Reference proteome</keyword>
<dbReference type="InterPro" id="IPR003593">
    <property type="entry name" value="AAA+_ATPase"/>
</dbReference>
<dbReference type="FunFam" id="3.40.50.300:FF:000186">
    <property type="entry name" value="ATP-binding cassette sub-family B member 7, mitochondrial"/>
    <property type="match status" value="1"/>
</dbReference>
<evidence type="ECO:0000256" key="8">
    <source>
        <dbReference type="ARBA" id="ARBA00023136"/>
    </source>
</evidence>
<dbReference type="GO" id="GO:0016887">
    <property type="term" value="F:ATP hydrolysis activity"/>
    <property type="evidence" value="ECO:0007669"/>
    <property type="project" value="InterPro"/>
</dbReference>
<dbReference type="PROSITE" id="PS50893">
    <property type="entry name" value="ABC_TRANSPORTER_2"/>
    <property type="match status" value="1"/>
</dbReference>
<evidence type="ECO:0000256" key="5">
    <source>
        <dbReference type="ARBA" id="ARBA00022741"/>
    </source>
</evidence>